<name>A0A923I7Z2_9FIRM</name>
<dbReference type="InterPro" id="IPR011008">
    <property type="entry name" value="Dimeric_a/b-barrel"/>
</dbReference>
<dbReference type="SMART" id="SM00344">
    <property type="entry name" value="HTH_ASNC"/>
    <property type="match status" value="1"/>
</dbReference>
<evidence type="ECO:0000313" key="5">
    <source>
        <dbReference type="EMBL" id="MBC5581958.1"/>
    </source>
</evidence>
<dbReference type="CDD" id="cd00090">
    <property type="entry name" value="HTH_ARSR"/>
    <property type="match status" value="1"/>
</dbReference>
<keyword evidence="6" id="KW-1185">Reference proteome</keyword>
<dbReference type="Proteomes" id="UP000659630">
    <property type="component" value="Unassembled WGS sequence"/>
</dbReference>
<dbReference type="GO" id="GO:0043565">
    <property type="term" value="F:sequence-specific DNA binding"/>
    <property type="evidence" value="ECO:0007669"/>
    <property type="project" value="InterPro"/>
</dbReference>
<organism evidence="5 6">
    <name type="scientific">Anaerofilum hominis</name>
    <dbReference type="NCBI Taxonomy" id="2763016"/>
    <lineage>
        <taxon>Bacteria</taxon>
        <taxon>Bacillati</taxon>
        <taxon>Bacillota</taxon>
        <taxon>Clostridia</taxon>
        <taxon>Eubacteriales</taxon>
        <taxon>Oscillospiraceae</taxon>
        <taxon>Anaerofilum</taxon>
    </lineage>
</organism>
<reference evidence="5" key="1">
    <citation type="submission" date="2020-08" db="EMBL/GenBank/DDBJ databases">
        <title>Genome public.</title>
        <authorList>
            <person name="Liu C."/>
            <person name="Sun Q."/>
        </authorList>
    </citation>
    <scope>NUCLEOTIDE SEQUENCE</scope>
    <source>
        <strain evidence="5">BX8</strain>
    </source>
</reference>
<comment type="caution">
    <text evidence="5">The sequence shown here is derived from an EMBL/GenBank/DDBJ whole genome shotgun (WGS) entry which is preliminary data.</text>
</comment>
<keyword evidence="2" id="KW-0238">DNA-binding</keyword>
<dbReference type="PRINTS" id="PR00033">
    <property type="entry name" value="HTHASNC"/>
</dbReference>
<gene>
    <name evidence="5" type="ORF">H8S23_10600</name>
</gene>
<dbReference type="Pfam" id="PF01037">
    <property type="entry name" value="AsnC_trans_reg"/>
    <property type="match status" value="1"/>
</dbReference>
<protein>
    <submittedName>
        <fullName evidence="5">Lrp/AsnC family transcriptional regulator</fullName>
    </submittedName>
</protein>
<dbReference type="PANTHER" id="PTHR30154">
    <property type="entry name" value="LEUCINE-RESPONSIVE REGULATORY PROTEIN"/>
    <property type="match status" value="1"/>
</dbReference>
<dbReference type="InterPro" id="IPR011991">
    <property type="entry name" value="ArsR-like_HTH"/>
</dbReference>
<evidence type="ECO:0000256" key="3">
    <source>
        <dbReference type="ARBA" id="ARBA00023163"/>
    </source>
</evidence>
<dbReference type="InterPro" id="IPR036390">
    <property type="entry name" value="WH_DNA-bd_sf"/>
</dbReference>
<dbReference type="InterPro" id="IPR036388">
    <property type="entry name" value="WH-like_DNA-bd_sf"/>
</dbReference>
<keyword evidence="1" id="KW-0805">Transcription regulation</keyword>
<sequence>MDQLDQELLFLLAENARASFRELSQRVHLSPPAVAARIARLEREGLLRGYRALLAPEQCGYPLTALISLSMPPAREPEFTALILDSPQVWECHHVAGPYSMVLRAGFSGTREMDRFVKRLQAFGKTQTQIIFSTVKDEPVLPAAVAAEPSGS</sequence>
<dbReference type="InterPro" id="IPR000485">
    <property type="entry name" value="AsnC-type_HTH_dom"/>
</dbReference>
<accession>A0A923I7Z2</accession>
<dbReference type="PROSITE" id="PS50956">
    <property type="entry name" value="HTH_ASNC_2"/>
    <property type="match status" value="1"/>
</dbReference>
<dbReference type="Gene3D" id="1.10.10.10">
    <property type="entry name" value="Winged helix-like DNA-binding domain superfamily/Winged helix DNA-binding domain"/>
    <property type="match status" value="1"/>
</dbReference>
<dbReference type="SUPFAM" id="SSF54909">
    <property type="entry name" value="Dimeric alpha+beta barrel"/>
    <property type="match status" value="1"/>
</dbReference>
<keyword evidence="3" id="KW-0804">Transcription</keyword>
<evidence type="ECO:0000259" key="4">
    <source>
        <dbReference type="PROSITE" id="PS50956"/>
    </source>
</evidence>
<dbReference type="SUPFAM" id="SSF46785">
    <property type="entry name" value="Winged helix' DNA-binding domain"/>
    <property type="match status" value="1"/>
</dbReference>
<evidence type="ECO:0000313" key="6">
    <source>
        <dbReference type="Proteomes" id="UP000659630"/>
    </source>
</evidence>
<dbReference type="PANTHER" id="PTHR30154:SF53">
    <property type="entry name" value="HTH-TYPE TRANSCRIPTIONAL REGULATOR LRPC"/>
    <property type="match status" value="1"/>
</dbReference>
<evidence type="ECO:0000256" key="2">
    <source>
        <dbReference type="ARBA" id="ARBA00023125"/>
    </source>
</evidence>
<proteinExistence type="predicted"/>
<dbReference type="InterPro" id="IPR019887">
    <property type="entry name" value="Tscrpt_reg_AsnC/Lrp_C"/>
</dbReference>
<feature type="domain" description="HTH asnC-type" evidence="4">
    <location>
        <begin position="1"/>
        <end position="62"/>
    </location>
</feature>
<dbReference type="EMBL" id="JACONZ010000004">
    <property type="protein sequence ID" value="MBC5581958.1"/>
    <property type="molecule type" value="Genomic_DNA"/>
</dbReference>
<dbReference type="GO" id="GO:0005829">
    <property type="term" value="C:cytosol"/>
    <property type="evidence" value="ECO:0007669"/>
    <property type="project" value="TreeGrafter"/>
</dbReference>
<dbReference type="GO" id="GO:0043200">
    <property type="term" value="P:response to amino acid"/>
    <property type="evidence" value="ECO:0007669"/>
    <property type="project" value="TreeGrafter"/>
</dbReference>
<dbReference type="Pfam" id="PF13404">
    <property type="entry name" value="HTH_AsnC-type"/>
    <property type="match status" value="1"/>
</dbReference>
<dbReference type="Gene3D" id="3.30.70.920">
    <property type="match status" value="1"/>
</dbReference>
<dbReference type="AlphaFoldDB" id="A0A923I7Z2"/>
<dbReference type="RefSeq" id="WP_186888332.1">
    <property type="nucleotide sequence ID" value="NZ_JACONZ010000004.1"/>
</dbReference>
<dbReference type="InterPro" id="IPR019888">
    <property type="entry name" value="Tscrpt_reg_AsnC-like"/>
</dbReference>
<evidence type="ECO:0000256" key="1">
    <source>
        <dbReference type="ARBA" id="ARBA00023015"/>
    </source>
</evidence>